<feature type="compositionally biased region" description="Polar residues" evidence="1">
    <location>
        <begin position="136"/>
        <end position="145"/>
    </location>
</feature>
<evidence type="ECO:0000313" key="3">
    <source>
        <dbReference type="Proteomes" id="UP001152300"/>
    </source>
</evidence>
<feature type="compositionally biased region" description="Basic and acidic residues" evidence="1">
    <location>
        <begin position="74"/>
        <end position="87"/>
    </location>
</feature>
<feature type="compositionally biased region" description="Acidic residues" evidence="1">
    <location>
        <begin position="96"/>
        <end position="113"/>
    </location>
</feature>
<evidence type="ECO:0000256" key="1">
    <source>
        <dbReference type="SAM" id="MobiDB-lite"/>
    </source>
</evidence>
<dbReference type="Proteomes" id="UP001152300">
    <property type="component" value="Unassembled WGS sequence"/>
</dbReference>
<evidence type="ECO:0000313" key="2">
    <source>
        <dbReference type="EMBL" id="KAJ8059045.1"/>
    </source>
</evidence>
<sequence>MCQHKEAIFTRGDSRTTLCPCPYASDNNLTVMACPYYVRELENPAEGDYPLYVEEAELRARKAKRVGNSCGGKLAEEGKGKGIDRKAHPNYPTTILEEDEEYDADAEVEQEVEHEDRPPTRASQRERPVAEPRTTPLKQAKSNTLARKMSDKVKQLAKTFSKKKGE</sequence>
<dbReference type="AlphaFoldDB" id="A0A9X0AA40"/>
<organism evidence="2 3">
    <name type="scientific">Sclerotinia nivalis</name>
    <dbReference type="NCBI Taxonomy" id="352851"/>
    <lineage>
        <taxon>Eukaryota</taxon>
        <taxon>Fungi</taxon>
        <taxon>Dikarya</taxon>
        <taxon>Ascomycota</taxon>
        <taxon>Pezizomycotina</taxon>
        <taxon>Leotiomycetes</taxon>
        <taxon>Helotiales</taxon>
        <taxon>Sclerotiniaceae</taxon>
        <taxon>Sclerotinia</taxon>
    </lineage>
</organism>
<gene>
    <name evidence="2" type="ORF">OCU04_012025</name>
</gene>
<feature type="compositionally biased region" description="Basic and acidic residues" evidence="1">
    <location>
        <begin position="114"/>
        <end position="130"/>
    </location>
</feature>
<comment type="caution">
    <text evidence="2">The sequence shown here is derived from an EMBL/GenBank/DDBJ whole genome shotgun (WGS) entry which is preliminary data.</text>
</comment>
<feature type="region of interest" description="Disordered" evidence="1">
    <location>
        <begin position="64"/>
        <end position="166"/>
    </location>
</feature>
<dbReference type="OrthoDB" id="3530486at2759"/>
<name>A0A9X0AA40_9HELO</name>
<proteinExistence type="predicted"/>
<protein>
    <submittedName>
        <fullName evidence="2">Uncharacterized protein</fullName>
    </submittedName>
</protein>
<keyword evidence="3" id="KW-1185">Reference proteome</keyword>
<dbReference type="EMBL" id="JAPEIS010000015">
    <property type="protein sequence ID" value="KAJ8059045.1"/>
    <property type="molecule type" value="Genomic_DNA"/>
</dbReference>
<accession>A0A9X0AA40</accession>
<reference evidence="2" key="1">
    <citation type="submission" date="2022-11" db="EMBL/GenBank/DDBJ databases">
        <title>Genome Resource of Sclerotinia nivalis Strain SnTB1, a Plant Pathogen Isolated from American Ginseng.</title>
        <authorList>
            <person name="Fan S."/>
        </authorList>
    </citation>
    <scope>NUCLEOTIDE SEQUENCE</scope>
    <source>
        <strain evidence="2">SnTB1</strain>
    </source>
</reference>